<dbReference type="EMBL" id="PUHP01001521">
    <property type="protein sequence ID" value="TQN65640.1"/>
    <property type="molecule type" value="Genomic_DNA"/>
</dbReference>
<dbReference type="Pfam" id="PF21365">
    <property type="entry name" value="Glyco_hydro_31_3rd"/>
    <property type="match status" value="1"/>
</dbReference>
<evidence type="ECO:0000256" key="1">
    <source>
        <dbReference type="ARBA" id="ARBA00001657"/>
    </source>
</evidence>
<evidence type="ECO:0000313" key="8">
    <source>
        <dbReference type="Proteomes" id="UP000326340"/>
    </source>
</evidence>
<dbReference type="Gene3D" id="2.60.40.1180">
    <property type="entry name" value="Golgi alpha-mannosidase II"/>
    <property type="match status" value="2"/>
</dbReference>
<reference evidence="7 8" key="1">
    <citation type="journal article" date="2019" name="Sci. Rep.">
        <title>Colletotrichum shisoi sp. nov., an anthracnose pathogen of Perilla frutescens in Japan: molecular phylogenetic, morphological and genomic evidence.</title>
        <authorList>
            <person name="Gan P."/>
            <person name="Tsushima A."/>
            <person name="Hiroyama R."/>
            <person name="Narusaka M."/>
            <person name="Takano Y."/>
            <person name="Narusaka Y."/>
            <person name="Kawaradani M."/>
            <person name="Damm U."/>
            <person name="Shirasu K."/>
        </authorList>
    </citation>
    <scope>NUCLEOTIDE SEQUENCE [LARGE SCALE GENOMIC DNA]</scope>
    <source>
        <strain evidence="7 8">PG-2018a</strain>
    </source>
</reference>
<feature type="domain" description="Glycosyl hydrolase family 31 C-terminal" evidence="6">
    <location>
        <begin position="74"/>
        <end position="166"/>
    </location>
</feature>
<dbReference type="InterPro" id="IPR017853">
    <property type="entry name" value="GH"/>
</dbReference>
<accession>A0A5Q4BFE8</accession>
<dbReference type="SUPFAM" id="SSF51011">
    <property type="entry name" value="Glycosyl hydrolase domain"/>
    <property type="match status" value="1"/>
</dbReference>
<evidence type="ECO:0000256" key="4">
    <source>
        <dbReference type="RuleBase" id="RU361185"/>
    </source>
</evidence>
<name>A0A5Q4BFE8_9PEZI</name>
<gene>
    <name evidence="7" type="primary">XylS-2</name>
    <name evidence="7" type="ORF">CSHISOI_09827</name>
</gene>
<protein>
    <recommendedName>
        <fullName evidence="3">alpha-glucosidase</fullName>
        <ecNumber evidence="3">3.2.1.20</ecNumber>
    </recommendedName>
</protein>
<dbReference type="Pfam" id="PF01055">
    <property type="entry name" value="Glyco_hydro_31_2nd"/>
    <property type="match status" value="1"/>
</dbReference>
<comment type="catalytic activity">
    <reaction evidence="1">
        <text>Hydrolysis of terminal, non-reducing (1-&gt;4)-linked alpha-D-glucose residues with release of alpha-D-glucose.</text>
        <dbReference type="EC" id="3.2.1.20"/>
    </reaction>
</comment>
<comment type="caution">
    <text evidence="7">The sequence shown here is derived from an EMBL/GenBank/DDBJ whole genome shotgun (WGS) entry which is preliminary data.</text>
</comment>
<evidence type="ECO:0000259" key="5">
    <source>
        <dbReference type="Pfam" id="PF01055"/>
    </source>
</evidence>
<dbReference type="OrthoDB" id="1334205at2759"/>
<dbReference type="Gene3D" id="3.20.20.80">
    <property type="entry name" value="Glycosidases"/>
    <property type="match status" value="1"/>
</dbReference>
<dbReference type="GO" id="GO:0004558">
    <property type="term" value="F:alpha-1,4-glucosidase activity"/>
    <property type="evidence" value="ECO:0007669"/>
    <property type="project" value="UniProtKB-EC"/>
</dbReference>
<organism evidence="7 8">
    <name type="scientific">Colletotrichum shisoi</name>
    <dbReference type="NCBI Taxonomy" id="2078593"/>
    <lineage>
        <taxon>Eukaryota</taxon>
        <taxon>Fungi</taxon>
        <taxon>Dikarya</taxon>
        <taxon>Ascomycota</taxon>
        <taxon>Pezizomycotina</taxon>
        <taxon>Sordariomycetes</taxon>
        <taxon>Hypocreomycetidae</taxon>
        <taxon>Glomerellales</taxon>
        <taxon>Glomerellaceae</taxon>
        <taxon>Colletotrichum</taxon>
        <taxon>Colletotrichum destructivum species complex</taxon>
    </lineage>
</organism>
<dbReference type="GO" id="GO:0005975">
    <property type="term" value="P:carbohydrate metabolic process"/>
    <property type="evidence" value="ECO:0007669"/>
    <property type="project" value="InterPro"/>
</dbReference>
<dbReference type="InterPro" id="IPR048395">
    <property type="entry name" value="Glyco_hydro_31_C"/>
</dbReference>
<dbReference type="EC" id="3.2.1.20" evidence="3"/>
<evidence type="ECO:0000313" key="7">
    <source>
        <dbReference type="EMBL" id="TQN65640.1"/>
    </source>
</evidence>
<dbReference type="PANTHER" id="PTHR22762">
    <property type="entry name" value="ALPHA-GLUCOSIDASE"/>
    <property type="match status" value="1"/>
</dbReference>
<keyword evidence="4" id="KW-0326">Glycosidase</keyword>
<feature type="domain" description="Glycoside hydrolase family 31 TIM barrel" evidence="5">
    <location>
        <begin position="6"/>
        <end position="65"/>
    </location>
</feature>
<keyword evidence="4" id="KW-0378">Hydrolase</keyword>
<dbReference type="InterPro" id="IPR000322">
    <property type="entry name" value="Glyco_hydro_31_TIM"/>
</dbReference>
<proteinExistence type="inferred from homology"/>
<evidence type="ECO:0000256" key="3">
    <source>
        <dbReference type="ARBA" id="ARBA00012741"/>
    </source>
</evidence>
<dbReference type="GO" id="GO:0006491">
    <property type="term" value="P:N-glycan processing"/>
    <property type="evidence" value="ECO:0007669"/>
    <property type="project" value="TreeGrafter"/>
</dbReference>
<keyword evidence="8" id="KW-1185">Reference proteome</keyword>
<dbReference type="AlphaFoldDB" id="A0A5Q4BFE8"/>
<dbReference type="SUPFAM" id="SSF51445">
    <property type="entry name" value="(Trans)glycosidases"/>
    <property type="match status" value="1"/>
</dbReference>
<dbReference type="Proteomes" id="UP000326340">
    <property type="component" value="Unassembled WGS sequence"/>
</dbReference>
<dbReference type="PANTHER" id="PTHR22762:SF89">
    <property type="entry name" value="ALPHA-XYLOSIDASE"/>
    <property type="match status" value="1"/>
</dbReference>
<evidence type="ECO:0000259" key="6">
    <source>
        <dbReference type="Pfam" id="PF21365"/>
    </source>
</evidence>
<comment type="similarity">
    <text evidence="2 4">Belongs to the glycosyl hydrolase 31 family.</text>
</comment>
<sequence length="372" mass="41497">MLGYRDDELFARWVQLGVFSPVLRLHSADTPWGSKEPWLYGSDAERVATSFMRFRHRLVPYLHTLNWRFATLDEPLVEPLYWKFPKRQEAFNYPNQYFFGPSLIVAPVVDPTDRQTRHAPVKVWLPPVASRYVDIFTGTVYDGDRELQMWRPLSQVPVLAPEGSIIPLDGHLKPANGCKNPTSLELLVVAGRDGKFEIVEDSVDDTGFKPGDCSSERTTTVEWNQAEGRLRIDKAAGRDWIVRFLGVEAAGTGTREISVRVNGVDDARAYFAPADDLAPGQIVKVDKEEVGGDGALTLQLSAPQLPRLDHTDKFRALLLDFQIEFGLKDKMFGILTSSKPTGVKIGELLGVSCAESIKGPLMELLLADSRTA</sequence>
<dbReference type="InterPro" id="IPR013780">
    <property type="entry name" value="Glyco_hydro_b"/>
</dbReference>
<evidence type="ECO:0000256" key="2">
    <source>
        <dbReference type="ARBA" id="ARBA00007806"/>
    </source>
</evidence>